<reference evidence="1" key="1">
    <citation type="submission" date="2020-12" db="EMBL/GenBank/DDBJ databases">
        <title>Comparative genomic insights into the epidemiology and virulence of plant pathogenic Pseudomonads from Turkey.</title>
        <authorList>
            <person name="Dillon M."/>
            <person name="Ruiz-Bedoya T."/>
            <person name="Bendalovic-Torma C."/>
            <person name="Guttman K.M."/>
            <person name="Kwak H."/>
            <person name="Middleton M.A."/>
            <person name="Wang P.W."/>
            <person name="Horuz S."/>
            <person name="Aysan Y."/>
            <person name="Guttman D.S."/>
        </authorList>
    </citation>
    <scope>NUCLEOTIDE SEQUENCE</scope>
    <source>
        <strain evidence="1">S5_IA_3a</strain>
    </source>
</reference>
<dbReference type="RefSeq" id="WP_169903302.1">
    <property type="nucleotide sequence ID" value="NZ_JAAQXE010000010.1"/>
</dbReference>
<evidence type="ECO:0000313" key="2">
    <source>
        <dbReference type="Proteomes" id="UP000645865"/>
    </source>
</evidence>
<name>A0A8I1JA79_9PSED</name>
<organism evidence="1 2">
    <name type="scientific">Pseudomonas rhodesiae</name>
    <dbReference type="NCBI Taxonomy" id="76760"/>
    <lineage>
        <taxon>Bacteria</taxon>
        <taxon>Pseudomonadati</taxon>
        <taxon>Pseudomonadota</taxon>
        <taxon>Gammaproteobacteria</taxon>
        <taxon>Pseudomonadales</taxon>
        <taxon>Pseudomonadaceae</taxon>
        <taxon>Pseudomonas</taxon>
    </lineage>
</organism>
<dbReference type="AlphaFoldDB" id="A0A8I1JA79"/>
<comment type="caution">
    <text evidence="1">The sequence shown here is derived from an EMBL/GenBank/DDBJ whole genome shotgun (WGS) entry which is preliminary data.</text>
</comment>
<gene>
    <name evidence="1" type="ORF">YA0853_09270</name>
</gene>
<accession>A0A8I1JA79</accession>
<protein>
    <submittedName>
        <fullName evidence="1">Uncharacterized protein</fullName>
    </submittedName>
</protein>
<dbReference type="EMBL" id="JAEILH010000013">
    <property type="protein sequence ID" value="MBI6623868.1"/>
    <property type="molecule type" value="Genomic_DNA"/>
</dbReference>
<sequence>MTAGFNPLVHIDWKTPGGEWLSLLPPVYPHISVFSGAAFETLLDELCNEMPEVCFEALATALAREGFDLWNLDAGGDDYRPVIVPADQRERFTQHWCGQKTALHFKPTLIQAQTPPAAKPKRSKLQWLQDVHEYPGPTYVHEGNYRNGWAAITEQEDDSWLCFLIDYNTWPPTEQDMLELRKDGVDGADLQLIDANVQRSLWKRQVTRGAYRSDDRYQYEIRKGNSVEVFGPVETQWPAFEDPCVVVEDQVFERQRLYEPEALTRIWRITAQTSEIIFEHPDELTLLPIGPNRLLFMQHNGPCCWIWSQYLTQPVTIAAKPMPAEAYQLRAATAYLGGDEVLLFSEGARPNPEHPGYQESVLLAWRFNFVTGTSTQAVLDGFGSEVRQDTRLLVTQPKQVITLRTFHGRLDVARGHGDWWVWSYHTQTFGTHTLAWLWNQCSNDVLKLSSKDIPRVKPQIRYVAAQDRYLAFETEYVARLPQFAQMAQALGSEGLVFK</sequence>
<dbReference type="Proteomes" id="UP000645865">
    <property type="component" value="Unassembled WGS sequence"/>
</dbReference>
<proteinExistence type="predicted"/>
<evidence type="ECO:0000313" key="1">
    <source>
        <dbReference type="EMBL" id="MBI6623868.1"/>
    </source>
</evidence>